<evidence type="ECO:0000256" key="1">
    <source>
        <dbReference type="SAM" id="MobiDB-lite"/>
    </source>
</evidence>
<evidence type="ECO:0000313" key="3">
    <source>
        <dbReference type="Proteomes" id="UP000324222"/>
    </source>
</evidence>
<evidence type="ECO:0000313" key="2">
    <source>
        <dbReference type="EMBL" id="MPC64647.1"/>
    </source>
</evidence>
<organism evidence="2 3">
    <name type="scientific">Portunus trituberculatus</name>
    <name type="common">Swimming crab</name>
    <name type="synonym">Neptunus trituberculatus</name>
    <dbReference type="NCBI Taxonomy" id="210409"/>
    <lineage>
        <taxon>Eukaryota</taxon>
        <taxon>Metazoa</taxon>
        <taxon>Ecdysozoa</taxon>
        <taxon>Arthropoda</taxon>
        <taxon>Crustacea</taxon>
        <taxon>Multicrustacea</taxon>
        <taxon>Malacostraca</taxon>
        <taxon>Eumalacostraca</taxon>
        <taxon>Eucarida</taxon>
        <taxon>Decapoda</taxon>
        <taxon>Pleocyemata</taxon>
        <taxon>Brachyura</taxon>
        <taxon>Eubrachyura</taxon>
        <taxon>Portunoidea</taxon>
        <taxon>Portunidae</taxon>
        <taxon>Portuninae</taxon>
        <taxon>Portunus</taxon>
    </lineage>
</organism>
<protein>
    <submittedName>
        <fullName evidence="2">Uncharacterized protein</fullName>
    </submittedName>
</protein>
<accession>A0A5B7H5M5</accession>
<reference evidence="2 3" key="1">
    <citation type="submission" date="2019-05" db="EMBL/GenBank/DDBJ databases">
        <title>Another draft genome of Portunus trituberculatus and its Hox gene families provides insights of decapod evolution.</title>
        <authorList>
            <person name="Jeong J.-H."/>
            <person name="Song I."/>
            <person name="Kim S."/>
            <person name="Choi T."/>
            <person name="Kim D."/>
            <person name="Ryu S."/>
            <person name="Kim W."/>
        </authorList>
    </citation>
    <scope>NUCLEOTIDE SEQUENCE [LARGE SCALE GENOMIC DNA]</scope>
    <source>
        <tissue evidence="2">Muscle</tissue>
    </source>
</reference>
<name>A0A5B7H5M5_PORTR</name>
<dbReference type="EMBL" id="VSRR010022363">
    <property type="protein sequence ID" value="MPC64647.1"/>
    <property type="molecule type" value="Genomic_DNA"/>
</dbReference>
<comment type="caution">
    <text evidence="2">The sequence shown here is derived from an EMBL/GenBank/DDBJ whole genome shotgun (WGS) entry which is preliminary data.</text>
</comment>
<gene>
    <name evidence="2" type="ORF">E2C01_058765</name>
</gene>
<feature type="region of interest" description="Disordered" evidence="1">
    <location>
        <begin position="1"/>
        <end position="29"/>
    </location>
</feature>
<proteinExistence type="predicted"/>
<dbReference type="Proteomes" id="UP000324222">
    <property type="component" value="Unassembled WGS sequence"/>
</dbReference>
<keyword evidence="3" id="KW-1185">Reference proteome</keyword>
<dbReference type="AlphaFoldDB" id="A0A5B7H5M5"/>
<sequence length="84" mass="9017">MKGAGIAGEESLCAGRPSGRGTGTDWTAPSPGHSSIDYFPCKLTSWRGWSHLAAGRELAKARDTGPADRAALRWHRMARLLRGI</sequence>